<protein>
    <submittedName>
        <fullName evidence="2">Transcription factor YdeB</fullName>
    </submittedName>
</protein>
<dbReference type="KEGG" id="cint:HZF06_05480"/>
<reference evidence="2 3" key="1">
    <citation type="submission" date="2020-07" db="EMBL/GenBank/DDBJ databases">
        <title>Electron transfer.</title>
        <authorList>
            <person name="Huang L."/>
            <person name="Liu X."/>
            <person name="Zhou S."/>
        </authorList>
    </citation>
    <scope>NUCLEOTIDE SEQUENCE [LARGE SCALE GENOMIC DNA]</scope>
    <source>
        <strain evidence="2 3">Lx1</strain>
    </source>
</reference>
<dbReference type="SMART" id="SM01058">
    <property type="entry name" value="CarD_TRCF"/>
    <property type="match status" value="1"/>
</dbReference>
<dbReference type="GO" id="GO:0009303">
    <property type="term" value="P:rRNA transcription"/>
    <property type="evidence" value="ECO:0007669"/>
    <property type="project" value="TreeGrafter"/>
</dbReference>
<organism evidence="2 3">
    <name type="scientific">Clostridium intestinale</name>
    <dbReference type="NCBI Taxonomy" id="36845"/>
    <lineage>
        <taxon>Bacteria</taxon>
        <taxon>Bacillati</taxon>
        <taxon>Bacillota</taxon>
        <taxon>Clostridia</taxon>
        <taxon>Eubacteriales</taxon>
        <taxon>Clostridiaceae</taxon>
        <taxon>Clostridium</taxon>
    </lineage>
</organism>
<dbReference type="InterPro" id="IPR048792">
    <property type="entry name" value="CarD_C"/>
</dbReference>
<dbReference type="AlphaFoldDB" id="A0A7D7A5D7"/>
<dbReference type="InterPro" id="IPR042215">
    <property type="entry name" value="CarD-like_C"/>
</dbReference>
<evidence type="ECO:0000259" key="1">
    <source>
        <dbReference type="SMART" id="SM01058"/>
    </source>
</evidence>
<dbReference type="InterPro" id="IPR036101">
    <property type="entry name" value="CarD-like/TRCF_RID_sf"/>
</dbReference>
<dbReference type="PANTHER" id="PTHR38447:SF1">
    <property type="entry name" value="RNA POLYMERASE-BINDING TRANSCRIPTION FACTOR CARD"/>
    <property type="match status" value="1"/>
</dbReference>
<dbReference type="Pfam" id="PF21095">
    <property type="entry name" value="CarD_C"/>
    <property type="match status" value="1"/>
</dbReference>
<evidence type="ECO:0000313" key="2">
    <source>
        <dbReference type="EMBL" id="QLY81040.1"/>
    </source>
</evidence>
<dbReference type="PANTHER" id="PTHR38447">
    <property type="entry name" value="TRANSCRIPTION FACTOR YDEB-RELATED"/>
    <property type="match status" value="1"/>
</dbReference>
<proteinExistence type="predicted"/>
<evidence type="ECO:0000313" key="3">
    <source>
        <dbReference type="Proteomes" id="UP000512286"/>
    </source>
</evidence>
<dbReference type="Gene3D" id="1.20.58.1290">
    <property type="entry name" value="CarD-like, C-terminal domain"/>
    <property type="match status" value="1"/>
</dbReference>
<dbReference type="InterPro" id="IPR052531">
    <property type="entry name" value="CarD-like_regulator"/>
</dbReference>
<gene>
    <name evidence="2" type="ORF">HZF06_05480</name>
</gene>
<feature type="domain" description="CarD-like/TRCF RNAP-interacting" evidence="1">
    <location>
        <begin position="6"/>
        <end position="117"/>
    </location>
</feature>
<sequence>MERDYLFKIGDNIVYPMQGAGTVTAIEEKDLFGEKQNYYIINLLNNMQIMIPSEKISAIGIRFVTDSNTLETVLSNLRSVDLYTNESFTYKERYTINMTKIKSGDLIQSSEVIHDLMILEKGKALNSSEKQMLNSAKKLLLSEISLAKGLTEEEADTLLCSSVYN</sequence>
<dbReference type="InterPro" id="IPR003711">
    <property type="entry name" value="CarD-like/TRCF_RID"/>
</dbReference>
<dbReference type="EMBL" id="CP059378">
    <property type="protein sequence ID" value="QLY81040.1"/>
    <property type="molecule type" value="Genomic_DNA"/>
</dbReference>
<accession>A0A7D7A5D7</accession>
<name>A0A7D7A5D7_9CLOT</name>
<dbReference type="SUPFAM" id="SSF141259">
    <property type="entry name" value="CarD-like"/>
    <property type="match status" value="1"/>
</dbReference>
<dbReference type="Pfam" id="PF02559">
    <property type="entry name" value="CarD_TRCF_RID"/>
    <property type="match status" value="1"/>
</dbReference>
<dbReference type="Proteomes" id="UP000512286">
    <property type="component" value="Chromosome"/>
</dbReference>
<dbReference type="Gene3D" id="2.40.10.170">
    <property type="match status" value="1"/>
</dbReference>